<dbReference type="Proteomes" id="UP000527143">
    <property type="component" value="Unassembled WGS sequence"/>
</dbReference>
<comment type="caution">
    <text evidence="1">The sequence shown here is derived from an EMBL/GenBank/DDBJ whole genome shotgun (WGS) entry which is preliminary data.</text>
</comment>
<reference evidence="1 2" key="1">
    <citation type="submission" date="2020-08" db="EMBL/GenBank/DDBJ databases">
        <title>Genomic Encyclopedia of Type Strains, Phase IV (KMG-IV): sequencing the most valuable type-strain genomes for metagenomic binning, comparative biology and taxonomic classification.</title>
        <authorList>
            <person name="Goeker M."/>
        </authorList>
    </citation>
    <scope>NUCLEOTIDE SEQUENCE [LARGE SCALE GENOMIC DNA]</scope>
    <source>
        <strain evidence="1 2">DSM 26736</strain>
    </source>
</reference>
<dbReference type="AlphaFoldDB" id="A0A840YT24"/>
<evidence type="ECO:0000313" key="1">
    <source>
        <dbReference type="EMBL" id="MBB5712807.1"/>
    </source>
</evidence>
<protein>
    <submittedName>
        <fullName evidence="1">Uncharacterized protein</fullName>
    </submittedName>
</protein>
<name>A0A840YT24_9SPHN</name>
<proteinExistence type="predicted"/>
<evidence type="ECO:0000313" key="2">
    <source>
        <dbReference type="Proteomes" id="UP000527143"/>
    </source>
</evidence>
<organism evidence="1 2">
    <name type="scientific">Sphingomonas xinjiangensis</name>
    <dbReference type="NCBI Taxonomy" id="643568"/>
    <lineage>
        <taxon>Bacteria</taxon>
        <taxon>Pseudomonadati</taxon>
        <taxon>Pseudomonadota</taxon>
        <taxon>Alphaproteobacteria</taxon>
        <taxon>Sphingomonadales</taxon>
        <taxon>Sphingomonadaceae</taxon>
        <taxon>Sphingomonas</taxon>
    </lineage>
</organism>
<sequence length="154" mass="17127">MEWREIAPNFEPDGALRDIYVFGTDFGDWQRVLNALRTWEPPLSLSIGGEPASVPERVEDIFAEASERGALLSVNVSGALLNCHFFGCEEIEFDLDPREVAGPAQLEGLSGFMALLARATGKPAALTMENMREAVIFRFLPEDQRLEWVARAQS</sequence>
<dbReference type="RefSeq" id="WP_184091617.1">
    <property type="nucleotide sequence ID" value="NZ_JACIJF010000026.1"/>
</dbReference>
<keyword evidence="2" id="KW-1185">Reference proteome</keyword>
<accession>A0A840YT24</accession>
<dbReference type="EMBL" id="JACIJF010000026">
    <property type="protein sequence ID" value="MBB5712807.1"/>
    <property type="molecule type" value="Genomic_DNA"/>
</dbReference>
<gene>
    <name evidence="1" type="ORF">FHT02_004068</name>
</gene>